<name>A0A5C6QEX4_9GAMM</name>
<evidence type="ECO:0000313" key="1">
    <source>
        <dbReference type="EMBL" id="TWX67270.1"/>
    </source>
</evidence>
<gene>
    <name evidence="1" type="ORF">ESZ36_13290</name>
</gene>
<dbReference type="RefSeq" id="WP_146788791.1">
    <property type="nucleotide sequence ID" value="NZ_VOLT01000006.1"/>
</dbReference>
<accession>A0A5C6QEX4</accession>
<dbReference type="Proteomes" id="UP000321822">
    <property type="component" value="Unassembled WGS sequence"/>
</dbReference>
<proteinExistence type="predicted"/>
<dbReference type="OrthoDB" id="219241at2"/>
<evidence type="ECO:0008006" key="3">
    <source>
        <dbReference type="Google" id="ProtNLM"/>
    </source>
</evidence>
<dbReference type="AlphaFoldDB" id="A0A5C6QEX4"/>
<dbReference type="EMBL" id="VOLT01000006">
    <property type="protein sequence ID" value="TWX67270.1"/>
    <property type="molecule type" value="Genomic_DNA"/>
</dbReference>
<sequence>MKNCKTDNNQTTGEFIMLDDERYYAINNVNNMAPFFISVISNSDHWLFVSSTGGLTAGRVSPETALFPYITVDRIHESDLHTGCKTLLRVDHNGDIVNWEPFNREHDNRYNITRNIYKNLLGNKLCFEEINNDLQLKYKYTWATSEEFGFVRQCELVNLSDKAANVELIDGFQNILPAGTPRFTQTNSSNLVDAYKWTELDESSGLAFFTVYSGITDRAEPCESLKTNTVFCSGLEQSKILLSSEQLANFRTGMPVKQETHKRGIRGAFLVNSTITLEPLKNKTWQFVANVEQSQSQATKLRSQLSHTSTLENNILSSIAQGSDGLARIMATADGFQVTAEENVSVHHYANVQFNVLRGGAFDEHYQISSKDFSSTVNLFNSDVYLRHQEFFRCLPESINIEQLLSQVKQQEDQQLERLCYEYLPIFFGLRHGDPSRPWNQFAIKLKDDNNNSLLTYQGNWRDIFQNWEALTFSYPKFIENVIAKFVNASTIDGYNPYRITKEGIDWEVEEPDDPWSYIGYWGDHQIIYLQKMLELSKSFHPEKLSELLRQPLFSYANVPYRIKPFNALVKNAKSTVTYDEELAERIEKRVSKIGADGKLMLDSSGEVYQVNLLEKLMVPLLCKLGNLVIDGGIWLNTQRPEWNDANNALVGQGVSVVTLYYLRRYVCFLQKLLAKESESTIISKEVNDWIVETANALKKVRPLLNNAPISADERYQCAFELGQASSRYRETIYSQEAFSGKMLQPIEEIKSMLEDALAAIEHTIHTNEREDGLYNAYNLLAFEQESLTIDDLYPMLEGQVAALSSGSFSSEKVISVVEALFKSDVYRKDQDTFMLYPDRKLPSFLQKNCVDTNKVQTNPLLKQMLREQDERIILQDSDGVYRFNADLTNADDLMTQLDALSGVYGDLVEMSRSLLVAIYEEVFNHQEFTGRSGGMFGFEGLGCIYWHMVAKLLLAVEENFFTAVDNGEDEGTCTHLGKLYYRVREGLGFNKTPSEYGAFPADPYSHTPKHAGAQQPGMTGQVKEEILARFGELGIRVKAGTVQFQTNLLRPCEFVKEVTPFTYLDVDDNWQEITVPESGLAFTWCQVPIVYQVSDREESTLTITWEDGRQQILNQLTLPEKESSNLFLRNGHIRQISLNLNSTQLFSE</sequence>
<comment type="caution">
    <text evidence="1">The sequence shown here is derived from an EMBL/GenBank/DDBJ whole genome shotgun (WGS) entry which is preliminary data.</text>
</comment>
<protein>
    <recommendedName>
        <fullName evidence="3">Cellobiose phosphorylase</fullName>
    </recommendedName>
</protein>
<reference evidence="1 2" key="1">
    <citation type="submission" date="2019-07" db="EMBL/GenBank/DDBJ databases">
        <title>Genomes of sea-ice associated Colwellia species.</title>
        <authorList>
            <person name="Bowman J.P."/>
        </authorList>
    </citation>
    <scope>NUCLEOTIDE SEQUENCE [LARGE SCALE GENOMIC DNA]</scope>
    <source>
        <strain evidence="1 2">ACAM 459</strain>
    </source>
</reference>
<organism evidence="1 2">
    <name type="scientific">Colwellia demingiae</name>
    <dbReference type="NCBI Taxonomy" id="89401"/>
    <lineage>
        <taxon>Bacteria</taxon>
        <taxon>Pseudomonadati</taxon>
        <taxon>Pseudomonadota</taxon>
        <taxon>Gammaproteobacteria</taxon>
        <taxon>Alteromonadales</taxon>
        <taxon>Colwelliaceae</taxon>
        <taxon>Colwellia</taxon>
    </lineage>
</organism>
<evidence type="ECO:0000313" key="2">
    <source>
        <dbReference type="Proteomes" id="UP000321822"/>
    </source>
</evidence>
<keyword evidence="2" id="KW-1185">Reference proteome</keyword>